<dbReference type="PROSITE" id="PS52045">
    <property type="entry name" value="NEPROSIN_PEP_CD"/>
    <property type="match status" value="1"/>
</dbReference>
<protein>
    <recommendedName>
        <fullName evidence="1">Neprosin PEP catalytic domain-containing protein</fullName>
    </recommendedName>
</protein>
<dbReference type="Pfam" id="PF03080">
    <property type="entry name" value="Neprosin"/>
    <property type="match status" value="1"/>
</dbReference>
<dbReference type="PANTHER" id="PTHR31589:SF223">
    <property type="entry name" value="PROTEIN, PUTATIVE (DUF239)-RELATED"/>
    <property type="match status" value="1"/>
</dbReference>
<dbReference type="OrthoDB" id="1858978at2759"/>
<dbReference type="AlphaFoldDB" id="A0A835IHT0"/>
<feature type="domain" description="Neprosin PEP catalytic" evidence="1">
    <location>
        <begin position="1"/>
        <end position="92"/>
    </location>
</feature>
<reference evidence="2 3" key="1">
    <citation type="submission" date="2020-10" db="EMBL/GenBank/DDBJ databases">
        <title>The Coptis chinensis genome and diversification of protoberbering-type alkaloids.</title>
        <authorList>
            <person name="Wang B."/>
            <person name="Shu S."/>
            <person name="Song C."/>
            <person name="Liu Y."/>
        </authorList>
    </citation>
    <scope>NUCLEOTIDE SEQUENCE [LARGE SCALE GENOMIC DNA]</scope>
    <source>
        <strain evidence="2">HL-2020</strain>
        <tissue evidence="2">Leaf</tissue>
    </source>
</reference>
<keyword evidence="3" id="KW-1185">Reference proteome</keyword>
<dbReference type="InterPro" id="IPR004314">
    <property type="entry name" value="Neprosin"/>
</dbReference>
<dbReference type="EMBL" id="JADFTS010000003">
    <property type="protein sequence ID" value="KAF9618046.1"/>
    <property type="molecule type" value="Genomic_DNA"/>
</dbReference>
<sequence length="92" mass="10534">MFILYVPKAFGGNKACFNLLCGHGFVQVDSKNPVDTILKSTTIYGREQYILELYVFKDKVTGNWWFQVNDIRIGYWINTLVPRLEGGVSRVA</sequence>
<accession>A0A835IHT0</accession>
<evidence type="ECO:0000313" key="3">
    <source>
        <dbReference type="Proteomes" id="UP000631114"/>
    </source>
</evidence>
<dbReference type="InterPro" id="IPR053168">
    <property type="entry name" value="Glutamic_endopeptidase"/>
</dbReference>
<dbReference type="PANTHER" id="PTHR31589">
    <property type="entry name" value="PROTEIN, PUTATIVE (DUF239)-RELATED-RELATED"/>
    <property type="match status" value="1"/>
</dbReference>
<dbReference type="Proteomes" id="UP000631114">
    <property type="component" value="Unassembled WGS sequence"/>
</dbReference>
<organism evidence="2 3">
    <name type="scientific">Coptis chinensis</name>
    <dbReference type="NCBI Taxonomy" id="261450"/>
    <lineage>
        <taxon>Eukaryota</taxon>
        <taxon>Viridiplantae</taxon>
        <taxon>Streptophyta</taxon>
        <taxon>Embryophyta</taxon>
        <taxon>Tracheophyta</taxon>
        <taxon>Spermatophyta</taxon>
        <taxon>Magnoliopsida</taxon>
        <taxon>Ranunculales</taxon>
        <taxon>Ranunculaceae</taxon>
        <taxon>Coptidoideae</taxon>
        <taxon>Coptis</taxon>
    </lineage>
</organism>
<proteinExistence type="predicted"/>
<evidence type="ECO:0000313" key="2">
    <source>
        <dbReference type="EMBL" id="KAF9618046.1"/>
    </source>
</evidence>
<comment type="caution">
    <text evidence="2">The sequence shown here is derived from an EMBL/GenBank/DDBJ whole genome shotgun (WGS) entry which is preliminary data.</text>
</comment>
<evidence type="ECO:0000259" key="1">
    <source>
        <dbReference type="PROSITE" id="PS52045"/>
    </source>
</evidence>
<name>A0A835IHT0_9MAGN</name>
<gene>
    <name evidence="2" type="ORF">IFM89_039481</name>
</gene>